<feature type="compositionally biased region" description="Low complexity" evidence="1">
    <location>
        <begin position="18"/>
        <end position="27"/>
    </location>
</feature>
<dbReference type="Pfam" id="PF20174">
    <property type="entry name" value="DUF6540"/>
    <property type="match status" value="1"/>
</dbReference>
<dbReference type="RefSeq" id="XP_003661841.1">
    <property type="nucleotide sequence ID" value="XM_003661793.1"/>
</dbReference>
<keyword evidence="3" id="KW-1185">Reference proteome</keyword>
<feature type="compositionally biased region" description="Pro residues" evidence="1">
    <location>
        <begin position="34"/>
        <end position="47"/>
    </location>
</feature>
<dbReference type="InterPro" id="IPR046670">
    <property type="entry name" value="DUF6540"/>
</dbReference>
<protein>
    <submittedName>
        <fullName evidence="2">Uncharacterized protein</fullName>
    </submittedName>
</protein>
<feature type="region of interest" description="Disordered" evidence="1">
    <location>
        <begin position="1"/>
        <end position="60"/>
    </location>
</feature>
<dbReference type="AlphaFoldDB" id="G2Q9Z2"/>
<dbReference type="OrthoDB" id="4588039at2759"/>
<dbReference type="STRING" id="573729.G2Q9Z2"/>
<proteinExistence type="predicted"/>
<dbReference type="OMA" id="CQSWVVD"/>
<dbReference type="EMBL" id="CP003003">
    <property type="protein sequence ID" value="AEO56596.1"/>
    <property type="molecule type" value="Genomic_DNA"/>
</dbReference>
<reference evidence="2 3" key="1">
    <citation type="journal article" date="2011" name="Nat. Biotechnol.">
        <title>Comparative genomic analysis of the thermophilic biomass-degrading fungi Myceliophthora thermophila and Thielavia terrestris.</title>
        <authorList>
            <person name="Berka R.M."/>
            <person name="Grigoriev I.V."/>
            <person name="Otillar R."/>
            <person name="Salamov A."/>
            <person name="Grimwood J."/>
            <person name="Reid I."/>
            <person name="Ishmael N."/>
            <person name="John T."/>
            <person name="Darmond C."/>
            <person name="Moisan M.-C."/>
            <person name="Henrissat B."/>
            <person name="Coutinho P.M."/>
            <person name="Lombard V."/>
            <person name="Natvig D.O."/>
            <person name="Lindquist E."/>
            <person name="Schmutz J."/>
            <person name="Lucas S."/>
            <person name="Harris P."/>
            <person name="Powlowski J."/>
            <person name="Bellemare A."/>
            <person name="Taylor D."/>
            <person name="Butler G."/>
            <person name="de Vries R.P."/>
            <person name="Allijn I.E."/>
            <person name="van den Brink J."/>
            <person name="Ushinsky S."/>
            <person name="Storms R."/>
            <person name="Powell A.J."/>
            <person name="Paulsen I.T."/>
            <person name="Elbourne L.D.H."/>
            <person name="Baker S.E."/>
            <person name="Magnuson J."/>
            <person name="LaBoissiere S."/>
            <person name="Clutterbuck A.J."/>
            <person name="Martinez D."/>
            <person name="Wogulis M."/>
            <person name="de Leon A.L."/>
            <person name="Rey M.W."/>
            <person name="Tsang A."/>
        </authorList>
    </citation>
    <scope>NUCLEOTIDE SEQUENCE [LARGE SCALE GENOMIC DNA]</scope>
    <source>
        <strain evidence="3">ATCC 42464 / BCRC 31852 / DSM 1799</strain>
    </source>
</reference>
<accession>G2Q9Z2</accession>
<evidence type="ECO:0000256" key="1">
    <source>
        <dbReference type="SAM" id="MobiDB-lite"/>
    </source>
</evidence>
<evidence type="ECO:0000313" key="2">
    <source>
        <dbReference type="EMBL" id="AEO56596.1"/>
    </source>
</evidence>
<dbReference type="Proteomes" id="UP000007322">
    <property type="component" value="Chromosome 2"/>
</dbReference>
<evidence type="ECO:0000313" key="3">
    <source>
        <dbReference type="Proteomes" id="UP000007322"/>
    </source>
</evidence>
<sequence length="230" mass="25120">MPVNQRTHSGSNSRSNSPPKTTTHTKPGTGGGARPPPPPPPPAPAPRPARNISRTVEPPDVKDAGPAGYLLLSLAIFNGYPFKDHWGFFIHTSAASKKGIFLHAAGDVRHGFTFEIKRNLDFTKTSHEPTLIKLQWVEGKYFSTDMWNRGEYVVETPGSPKCGFETIAKGVAPPGKTLNAVDDLAPSATNPPQRITQENCQTWVVKASAKLCEKEVLSRDVVNYLQQIKQ</sequence>
<dbReference type="VEuPathDB" id="FungiDB:MYCTH_2301693"/>
<dbReference type="HOGENOM" id="CLU_099931_1_0_1"/>
<dbReference type="KEGG" id="mtm:MYCTH_2301693"/>
<dbReference type="InParanoid" id="G2Q9Z2"/>
<dbReference type="GeneID" id="11510646"/>
<name>G2Q9Z2_THET4</name>
<dbReference type="eggNOG" id="ENOG502SEUF">
    <property type="taxonomic scope" value="Eukaryota"/>
</dbReference>
<feature type="compositionally biased region" description="Polar residues" evidence="1">
    <location>
        <begin position="1"/>
        <end position="17"/>
    </location>
</feature>
<gene>
    <name evidence="2" type="ORF">MYCTH_2301693</name>
</gene>
<organism evidence="2 3">
    <name type="scientific">Thermothelomyces thermophilus (strain ATCC 42464 / BCRC 31852 / DSM 1799)</name>
    <name type="common">Sporotrichum thermophile</name>
    <dbReference type="NCBI Taxonomy" id="573729"/>
    <lineage>
        <taxon>Eukaryota</taxon>
        <taxon>Fungi</taxon>
        <taxon>Dikarya</taxon>
        <taxon>Ascomycota</taxon>
        <taxon>Pezizomycotina</taxon>
        <taxon>Sordariomycetes</taxon>
        <taxon>Sordariomycetidae</taxon>
        <taxon>Sordariales</taxon>
        <taxon>Chaetomiaceae</taxon>
        <taxon>Thermothelomyces</taxon>
    </lineage>
</organism>